<dbReference type="SUPFAM" id="SSF49464">
    <property type="entry name" value="Carboxypeptidase regulatory domain-like"/>
    <property type="match status" value="1"/>
</dbReference>
<accession>A0A172TVH6</accession>
<protein>
    <recommendedName>
        <fullName evidence="3">Carboxypeptidase regulatory-like domain-containing protein</fullName>
    </recommendedName>
</protein>
<dbReference type="Proteomes" id="UP000077177">
    <property type="component" value="Chromosome"/>
</dbReference>
<name>A0A172TVH6_9BACT</name>
<organism evidence="1 2">
    <name type="scientific">Flavisolibacter tropicus</name>
    <dbReference type="NCBI Taxonomy" id="1492898"/>
    <lineage>
        <taxon>Bacteria</taxon>
        <taxon>Pseudomonadati</taxon>
        <taxon>Bacteroidota</taxon>
        <taxon>Chitinophagia</taxon>
        <taxon>Chitinophagales</taxon>
        <taxon>Chitinophagaceae</taxon>
        <taxon>Flavisolibacter</taxon>
    </lineage>
</organism>
<reference evidence="2" key="1">
    <citation type="submission" date="2015-01" db="EMBL/GenBank/DDBJ databases">
        <title>Flavisolibacter sp./LCS9/ whole genome sequencing.</title>
        <authorList>
            <person name="Kim M.K."/>
            <person name="Srinivasan S."/>
            <person name="Lee J.-J."/>
        </authorList>
    </citation>
    <scope>NUCLEOTIDE SEQUENCE [LARGE SCALE GENOMIC DNA]</scope>
    <source>
        <strain evidence="2">LCS9</strain>
    </source>
</reference>
<keyword evidence="2" id="KW-1185">Reference proteome</keyword>
<dbReference type="STRING" id="1492898.SY85_11305"/>
<proteinExistence type="predicted"/>
<sequence>MQTMKLLFILLLTSNLFSNCSKDKVEKVDNGDTPAKKGFITGKILDPQGKPLAGVRVTASHSTWYNTTISGVTNDKGIYTLDMNGQPGGNWSLMAKYTTPTPYNGKTYVFELRSEDATPVTTPTEGIVRNMSWKLSGVVPGSTTDARIGTYLTYFSGVDVPDEELEFTLEPVGPLVDGSTGKTIVARASSFPSSFIGMYSNIGVKDIPTGRYKVSVHHVPPAGSPVKTIKLSVRGKGDYQNSVTVDPSQDPVYTNYTELELDLTEG</sequence>
<dbReference type="EMBL" id="CP011390">
    <property type="protein sequence ID" value="ANE51002.1"/>
    <property type="molecule type" value="Genomic_DNA"/>
</dbReference>
<dbReference type="AlphaFoldDB" id="A0A172TVH6"/>
<gene>
    <name evidence="1" type="ORF">SY85_11305</name>
</gene>
<evidence type="ECO:0008006" key="3">
    <source>
        <dbReference type="Google" id="ProtNLM"/>
    </source>
</evidence>
<evidence type="ECO:0000313" key="2">
    <source>
        <dbReference type="Proteomes" id="UP000077177"/>
    </source>
</evidence>
<evidence type="ECO:0000313" key="1">
    <source>
        <dbReference type="EMBL" id="ANE51002.1"/>
    </source>
</evidence>
<reference evidence="1 2" key="2">
    <citation type="journal article" date="2016" name="Int. J. Syst. Evol. Microbiol.">
        <title>Flavisolibacter tropicus sp. nov., isolated from tropical soil.</title>
        <authorList>
            <person name="Lee J.J."/>
            <person name="Kang M.S."/>
            <person name="Kim G.S."/>
            <person name="Lee C.S."/>
            <person name="Lim S."/>
            <person name="Lee J."/>
            <person name="Roh S.H."/>
            <person name="Kang H."/>
            <person name="Ha J.M."/>
            <person name="Bae S."/>
            <person name="Jung H.Y."/>
            <person name="Kim M.K."/>
        </authorList>
    </citation>
    <scope>NUCLEOTIDE SEQUENCE [LARGE SCALE GENOMIC DNA]</scope>
    <source>
        <strain evidence="1 2">LCS9</strain>
    </source>
</reference>
<dbReference type="KEGG" id="fla:SY85_11305"/>
<dbReference type="InterPro" id="IPR008969">
    <property type="entry name" value="CarboxyPept-like_regulatory"/>
</dbReference>